<reference evidence="7 8" key="1">
    <citation type="submission" date="2010-02" db="EMBL/GenBank/DDBJ databases">
        <authorList>
            <person name="Weinstock G."/>
            <person name="Sodergren E."/>
            <person name="Clifton S."/>
            <person name="Fulton L."/>
            <person name="Fulton B."/>
            <person name="Courtney L."/>
            <person name="Fronick C."/>
            <person name="Harrison M."/>
            <person name="Strong C."/>
            <person name="Farmer C."/>
            <person name="Delahaunty K."/>
            <person name="Markovic C."/>
            <person name="Hall O."/>
            <person name="Minx P."/>
            <person name="Tomlinson C."/>
            <person name="Mitreva M."/>
            <person name="Nelson J."/>
            <person name="Hou S."/>
            <person name="Wollam A."/>
            <person name="Pepin K.H."/>
            <person name="Johnson M."/>
            <person name="Bhonagiri V."/>
            <person name="Zhang X."/>
            <person name="Suruliraj S."/>
            <person name="Warren W."/>
            <person name="Chinwalla A."/>
            <person name="Mardis E.R."/>
            <person name="Wilson R.K."/>
        </authorList>
    </citation>
    <scope>NUCLEOTIDE SEQUENCE [LARGE SCALE GENOMIC DNA]</scope>
    <source>
        <strain evidence="7 8">ATCC 33693</strain>
    </source>
</reference>
<evidence type="ECO:0000256" key="4">
    <source>
        <dbReference type="RuleBase" id="RU364078"/>
    </source>
</evidence>
<dbReference type="Pfam" id="PF02441">
    <property type="entry name" value="Flavoprotein"/>
    <property type="match status" value="1"/>
</dbReference>
<dbReference type="RefSeq" id="WP_005975502.1">
    <property type="nucleotide sequence ID" value="NZ_GG665898.1"/>
</dbReference>
<dbReference type="GO" id="GO:0004633">
    <property type="term" value="F:phosphopantothenoylcysteine decarboxylase activity"/>
    <property type="evidence" value="ECO:0007669"/>
    <property type="project" value="UniProtKB-UniRule"/>
</dbReference>
<dbReference type="GO" id="GO:0015941">
    <property type="term" value="P:pantothenate catabolic process"/>
    <property type="evidence" value="ECO:0007669"/>
    <property type="project" value="InterPro"/>
</dbReference>
<evidence type="ECO:0000313" key="8">
    <source>
        <dbReference type="Proteomes" id="UP000003748"/>
    </source>
</evidence>
<keyword evidence="3 4" id="KW-0436">Ligase</keyword>
<dbReference type="GO" id="GO:0046872">
    <property type="term" value="F:metal ion binding"/>
    <property type="evidence" value="ECO:0007669"/>
    <property type="project" value="UniProtKB-KW"/>
</dbReference>
<feature type="binding site" evidence="3">
    <location>
        <position position="294"/>
    </location>
    <ligand>
        <name>CTP</name>
        <dbReference type="ChEBI" id="CHEBI:37563"/>
    </ligand>
</feature>
<evidence type="ECO:0000256" key="3">
    <source>
        <dbReference type="HAMAP-Rule" id="MF_02225"/>
    </source>
</evidence>
<feature type="active site" description="Proton donor" evidence="3">
    <location>
        <position position="156"/>
    </location>
</feature>
<keyword evidence="3" id="KW-0460">Magnesium</keyword>
<feature type="binding site" evidence="3">
    <location>
        <position position="342"/>
    </location>
    <ligand>
        <name>CTP</name>
        <dbReference type="ChEBI" id="CHEBI:37563"/>
    </ligand>
</feature>
<dbReference type="PANTHER" id="PTHR14359">
    <property type="entry name" value="HOMO-OLIGOMERIC FLAVIN CONTAINING CYS DECARBOXYLASE FAMILY"/>
    <property type="match status" value="1"/>
</dbReference>
<dbReference type="InterPro" id="IPR007085">
    <property type="entry name" value="DNA/pantothenate-metab_flavo_C"/>
</dbReference>
<dbReference type="PANTHER" id="PTHR14359:SF6">
    <property type="entry name" value="PHOSPHOPANTOTHENOYLCYSTEINE DECARBOXYLASE"/>
    <property type="match status" value="1"/>
</dbReference>
<feature type="binding site" evidence="3">
    <location>
        <position position="284"/>
    </location>
    <ligand>
        <name>CTP</name>
        <dbReference type="ChEBI" id="CHEBI:37563"/>
    </ligand>
</feature>
<feature type="binding site" evidence="3">
    <location>
        <begin position="310"/>
        <end position="313"/>
    </location>
    <ligand>
        <name>CTP</name>
        <dbReference type="ChEBI" id="CHEBI:37563"/>
    </ligand>
</feature>
<dbReference type="UniPathway" id="UPA00241">
    <property type="reaction ID" value="UER00353"/>
</dbReference>
<comment type="pathway">
    <text evidence="3 4">Cofactor biosynthesis; coenzyme A biosynthesis; CoA from (R)-pantothenate: step 2/5.</text>
</comment>
<comment type="similarity">
    <text evidence="3 4">In the C-terminal section; belongs to the PPC synthetase family.</text>
</comment>
<keyword evidence="3" id="KW-0479">Metal-binding</keyword>
<comment type="pathway">
    <text evidence="3 4">Cofactor biosynthesis; coenzyme A biosynthesis; CoA from (R)-pantothenate: step 3/5.</text>
</comment>
<dbReference type="HOGENOM" id="CLU_033319_0_1_0"/>
<feature type="domain" description="DNA/pantothenate metabolism flavoprotein C-terminal" evidence="6">
    <location>
        <begin position="190"/>
        <end position="394"/>
    </location>
</feature>
<evidence type="ECO:0000256" key="2">
    <source>
        <dbReference type="ARBA" id="ARBA00023239"/>
    </source>
</evidence>
<dbReference type="Gene3D" id="3.40.50.1950">
    <property type="entry name" value="Flavin prenyltransferase-like"/>
    <property type="match status" value="1"/>
</dbReference>
<dbReference type="InterPro" id="IPR005252">
    <property type="entry name" value="CoaBC"/>
</dbReference>
<dbReference type="GeneID" id="78420543"/>
<name>D4CY80_9FUSO</name>
<comment type="function">
    <text evidence="3">Catalyzes two sequential steps in the biosynthesis of coenzyme A. In the first step cysteine is conjugated to 4'-phosphopantothenate to form 4-phosphopantothenoylcysteine. In the second step the latter compound is decarboxylated to form 4'-phosphopantotheine.</text>
</comment>
<evidence type="ECO:0000256" key="1">
    <source>
        <dbReference type="ARBA" id="ARBA00022793"/>
    </source>
</evidence>
<feature type="binding site" evidence="3">
    <location>
        <position position="328"/>
    </location>
    <ligand>
        <name>CTP</name>
        <dbReference type="ChEBI" id="CHEBI:37563"/>
    </ligand>
</feature>
<comment type="cofactor">
    <cofactor evidence="3">
        <name>FMN</name>
        <dbReference type="ChEBI" id="CHEBI:58210"/>
    </cofactor>
    <text evidence="3">Binds 1 FMN per subunit.</text>
</comment>
<keyword evidence="1 3" id="KW-0210">Decarboxylase</keyword>
<dbReference type="Proteomes" id="UP000003748">
    <property type="component" value="Unassembled WGS sequence"/>
</dbReference>
<dbReference type="OrthoDB" id="9802554at2"/>
<dbReference type="EC" id="6.3.2.5" evidence="3"/>
<dbReference type="GO" id="GO:0010181">
    <property type="term" value="F:FMN binding"/>
    <property type="evidence" value="ECO:0007669"/>
    <property type="project" value="UniProtKB-UniRule"/>
</dbReference>
<comment type="catalytic activity">
    <reaction evidence="3 4">
        <text>N-[(R)-4-phosphopantothenoyl]-L-cysteine + H(+) = (R)-4'-phosphopantetheine + CO2</text>
        <dbReference type="Rhea" id="RHEA:16793"/>
        <dbReference type="ChEBI" id="CHEBI:15378"/>
        <dbReference type="ChEBI" id="CHEBI:16526"/>
        <dbReference type="ChEBI" id="CHEBI:59458"/>
        <dbReference type="ChEBI" id="CHEBI:61723"/>
        <dbReference type="EC" id="4.1.1.36"/>
    </reaction>
</comment>
<comment type="catalytic activity">
    <reaction evidence="3 4">
        <text>(R)-4'-phosphopantothenate + L-cysteine + CTP = N-[(R)-4-phosphopantothenoyl]-L-cysteine + CMP + diphosphate + H(+)</text>
        <dbReference type="Rhea" id="RHEA:19397"/>
        <dbReference type="ChEBI" id="CHEBI:10986"/>
        <dbReference type="ChEBI" id="CHEBI:15378"/>
        <dbReference type="ChEBI" id="CHEBI:33019"/>
        <dbReference type="ChEBI" id="CHEBI:35235"/>
        <dbReference type="ChEBI" id="CHEBI:37563"/>
        <dbReference type="ChEBI" id="CHEBI:59458"/>
        <dbReference type="ChEBI" id="CHEBI:60377"/>
        <dbReference type="EC" id="6.3.2.5"/>
    </reaction>
</comment>
<comment type="function">
    <text evidence="4">Catalyzes two steps in the biosynthesis of coenzyme A. In the first step cysteine is conjugated to 4'-phosphopantothenate to form 4-phosphopantothenoylcysteine, in the latter compound is decarboxylated to form 4'-phosphopantotheine.</text>
</comment>
<dbReference type="GO" id="GO:0004632">
    <property type="term" value="F:phosphopantothenate--cysteine ligase activity"/>
    <property type="evidence" value="ECO:0007669"/>
    <property type="project" value="UniProtKB-UniRule"/>
</dbReference>
<comment type="caution">
    <text evidence="3">Lacks conserved residue(s) required for the propagation of feature annotation.</text>
</comment>
<dbReference type="InterPro" id="IPR035929">
    <property type="entry name" value="CoaB-like_sf"/>
</dbReference>
<keyword evidence="3 4" id="KW-0288">FMN</keyword>
<accession>D4CY80</accession>
<sequence length="406" mass="45493">MKNILVGVTGGIAAFKSASIVSLLKKKGYNVKVVMTENATNIIGPLTLETLSKNRVYIDMWDKNPHYEVEHISLADWADIVLIAPATYNIIGKVANGIADDMLSTILSAVSLRKPIFFALAMNVNMYENPILNENISKLKSYGYRFIDTNEGLLACNYEAKGRMKEPEEIVDIIERYNLATKIENFKDALKGKKLLITSGRTREDIDPIRYLSNKSSGKMGYSLAQAAVDLRAEVTLVSGPTNLSVPDGLKEFISVDSAIQMYEKVDERFKDTDIFIACAAVADYRPKEYQDKKIKKSDLNLTIELVRNPDILFEMGKKKENQLLVGFAAETNNIIENALKKLEKKNLDMIVANNASTMGTDTNSIEIIRKDRSSTVINQKSKIELAYDILKEVILDLKKVEDEEK</sequence>
<feature type="binding site" evidence="3">
    <location>
        <position position="346"/>
    </location>
    <ligand>
        <name>CTP</name>
        <dbReference type="ChEBI" id="CHEBI:37563"/>
    </ligand>
</feature>
<gene>
    <name evidence="3 7" type="primary">coaBC</name>
    <name evidence="7" type="ORF">FUSPEROL_02391</name>
</gene>
<comment type="caution">
    <text evidence="7">The sequence shown here is derived from an EMBL/GenBank/DDBJ whole genome shotgun (WGS) entry which is preliminary data.</text>
</comment>
<dbReference type="SUPFAM" id="SSF52507">
    <property type="entry name" value="Homo-oligomeric flavin-containing Cys decarboxylases, HFCD"/>
    <property type="match status" value="1"/>
</dbReference>
<dbReference type="Pfam" id="PF04127">
    <property type="entry name" value="DFP"/>
    <property type="match status" value="1"/>
</dbReference>
<dbReference type="EC" id="4.1.1.36" evidence="3"/>
<dbReference type="HAMAP" id="MF_02225">
    <property type="entry name" value="CoaBC"/>
    <property type="match status" value="1"/>
</dbReference>
<dbReference type="GO" id="GO:0015937">
    <property type="term" value="P:coenzyme A biosynthetic process"/>
    <property type="evidence" value="ECO:0007669"/>
    <property type="project" value="UniProtKB-UniRule"/>
</dbReference>
<evidence type="ECO:0000313" key="7">
    <source>
        <dbReference type="EMBL" id="EFE85718.1"/>
    </source>
</evidence>
<keyword evidence="2 3" id="KW-0456">Lyase</keyword>
<comment type="similarity">
    <text evidence="3 4">In the N-terminal section; belongs to the HFCD (homo-oligomeric flavin containing Cys decarboxylase) superfamily.</text>
</comment>
<dbReference type="AlphaFoldDB" id="D4CY80"/>
<keyword evidence="3 4" id="KW-0285">Flavoprotein</keyword>
<dbReference type="Gene3D" id="3.40.50.10300">
    <property type="entry name" value="CoaB-like"/>
    <property type="match status" value="1"/>
</dbReference>
<evidence type="ECO:0000259" key="6">
    <source>
        <dbReference type="Pfam" id="PF04127"/>
    </source>
</evidence>
<feature type="region of interest" description="Phosphopantothenate--cysteine ligase" evidence="3">
    <location>
        <begin position="195"/>
        <end position="406"/>
    </location>
</feature>
<feature type="domain" description="Flavoprotein" evidence="5">
    <location>
        <begin position="2"/>
        <end position="174"/>
    </location>
</feature>
<feature type="region of interest" description="Phosphopantothenoylcysteine decarboxylase" evidence="3">
    <location>
        <begin position="1"/>
        <end position="194"/>
    </location>
</feature>
<protein>
    <recommendedName>
        <fullName evidence="3">Coenzyme A biosynthesis bifunctional protein CoaBC</fullName>
    </recommendedName>
    <alternativeName>
        <fullName evidence="3">DNA/pantothenate metabolism flavoprotein</fullName>
    </alternativeName>
    <alternativeName>
        <fullName evidence="3">Phosphopantothenoylcysteine synthetase/decarboxylase</fullName>
        <shortName evidence="3">PPCS-PPCDC</shortName>
    </alternativeName>
    <domain>
        <recommendedName>
            <fullName evidence="3">Phosphopantothenoylcysteine decarboxylase</fullName>
            <shortName evidence="3">PPC decarboxylase</shortName>
            <shortName evidence="3">PPC-DC</shortName>
            <ecNumber evidence="3">4.1.1.36</ecNumber>
        </recommendedName>
        <alternativeName>
            <fullName evidence="3">CoaC</fullName>
        </alternativeName>
    </domain>
    <domain>
        <recommendedName>
            <fullName evidence="3">Phosphopantothenate--cysteine ligase</fullName>
            <ecNumber evidence="3">6.3.2.5</ecNumber>
        </recommendedName>
        <alternativeName>
            <fullName evidence="3">CoaB</fullName>
        </alternativeName>
        <alternativeName>
            <fullName evidence="3">Phosphopantothenoylcysteine synthetase</fullName>
            <shortName evidence="3">PPC synthetase</shortName>
            <shortName evidence="3">PPC-S</shortName>
        </alternativeName>
    </domain>
</protein>
<comment type="cofactor">
    <cofactor evidence="3">
        <name>Mg(2+)</name>
        <dbReference type="ChEBI" id="CHEBI:18420"/>
    </cofactor>
</comment>
<dbReference type="GO" id="GO:0071513">
    <property type="term" value="C:phosphopantothenoylcysteine decarboxylase complex"/>
    <property type="evidence" value="ECO:0007669"/>
    <property type="project" value="TreeGrafter"/>
</dbReference>
<dbReference type="SUPFAM" id="SSF102645">
    <property type="entry name" value="CoaB-like"/>
    <property type="match status" value="1"/>
</dbReference>
<evidence type="ECO:0000259" key="5">
    <source>
        <dbReference type="Pfam" id="PF02441"/>
    </source>
</evidence>
<dbReference type="STRING" id="546275.FUSPEROL_02391"/>
<proteinExistence type="inferred from homology"/>
<dbReference type="EMBL" id="ACJY01000106">
    <property type="protein sequence ID" value="EFE85718.1"/>
    <property type="molecule type" value="Genomic_DNA"/>
</dbReference>
<dbReference type="eggNOG" id="COG0452">
    <property type="taxonomic scope" value="Bacteria"/>
</dbReference>
<dbReference type="InterPro" id="IPR003382">
    <property type="entry name" value="Flavoprotein"/>
</dbReference>
<organism evidence="7 8">
    <name type="scientific">Fusobacterium periodonticum ATCC 33693</name>
    <dbReference type="NCBI Taxonomy" id="546275"/>
    <lineage>
        <taxon>Bacteria</taxon>
        <taxon>Fusobacteriati</taxon>
        <taxon>Fusobacteriota</taxon>
        <taxon>Fusobacteriia</taxon>
        <taxon>Fusobacteriales</taxon>
        <taxon>Fusobacteriaceae</taxon>
        <taxon>Fusobacterium</taxon>
    </lineage>
</organism>
<dbReference type="InterPro" id="IPR036551">
    <property type="entry name" value="Flavin_trans-like"/>
</dbReference>
<keyword evidence="3" id="KW-0511">Multifunctional enzyme</keyword>
<dbReference type="NCBIfam" id="TIGR00521">
    <property type="entry name" value="coaBC_dfp"/>
    <property type="match status" value="1"/>
</dbReference>